<dbReference type="PANTHER" id="PTHR47424:SF5">
    <property type="entry name" value="ZN(II)2CYS6 TRANSCRIPTION FACTOR (EUROFUNG)"/>
    <property type="match status" value="1"/>
</dbReference>
<protein>
    <recommendedName>
        <fullName evidence="6">Zn(2)-C6 fungal-type domain-containing protein</fullName>
    </recommendedName>
</protein>
<dbReference type="PROSITE" id="PS50048">
    <property type="entry name" value="ZN2_CY6_FUNGAL_2"/>
    <property type="match status" value="1"/>
</dbReference>
<accession>A0A2V1DXC0</accession>
<sequence>MSVEPNESYSLFSILHEPSIGISPMAQKRPSSTDQPSATAAPPPRRRRARYTWRACDVCRRRKGRCDGRKPCDFCHLRSITCNYSPEPEVTNDPVVTLGEETGPPPASAPHVAPQQQGDSIAHLVIALQGQVDSLIARMEASSQPQAPPDIAHIPRRNPSIDAPPVIVDDDDVVVPPATTGSNGPTVVARHFHGPTSPDYSLKAAEIKLRKSQETAPGANPSPPHDINPSLEDEQTDEDDESLMVENDGLNTQSWHAATRLRQCLAQLSRILTKNKALRLLNVYHDVIGNLHPFVDINHLKEQVEALYIRPGTDKAATRTFERMCTQENTVLILFLVLSIALSAETVSQSITGKTLYQGVQHLVKLKIASEVSNLDDVEVVLLASLHHFFNGAPRLAWRTCGVSGRMAMELGLHRRDGHQYLARTQNHPTDISALFWSILILDRQWSAATGLPHNFQDSDFDQGLEPPENSPYIKAMISYTSMSPKFEVPIHTVAAGGSCDPVEAFEILNFQTQQWLKKALEGQQFFHPCPDEAIGVTPGKNNSAQPSAMATLLYLRANAFRSIILRPFFLSSLHAPGSIEMIKPSLAIISDTLKVLCYINSTTDIYRKQHPFFQHFLSSSCALLFLIVAYVGADQQRGVITQSPHFPKAFSAIVKEELDRALSLASAYSNVSQTSCRVSKKLRLLRDVLSKSDFLQPAKDSTYGANTMDNNMTSLAAQPPKPPRPEAGRIFWGSENIGQYYGR</sequence>
<dbReference type="GO" id="GO:0000435">
    <property type="term" value="P:positive regulation of transcription from RNA polymerase II promoter by galactose"/>
    <property type="evidence" value="ECO:0007669"/>
    <property type="project" value="TreeGrafter"/>
</dbReference>
<dbReference type="SMART" id="SM00906">
    <property type="entry name" value="Fungal_trans"/>
    <property type="match status" value="1"/>
</dbReference>
<evidence type="ECO:0000256" key="3">
    <source>
        <dbReference type="ARBA" id="ARBA00023163"/>
    </source>
</evidence>
<dbReference type="InterPro" id="IPR001138">
    <property type="entry name" value="Zn2Cys6_DnaBD"/>
</dbReference>
<dbReference type="InterPro" id="IPR036864">
    <property type="entry name" value="Zn2-C6_fun-type_DNA-bd_sf"/>
</dbReference>
<dbReference type="CDD" id="cd00067">
    <property type="entry name" value="GAL4"/>
    <property type="match status" value="1"/>
</dbReference>
<organism evidence="7 8">
    <name type="scientific">Periconia macrospinosa</name>
    <dbReference type="NCBI Taxonomy" id="97972"/>
    <lineage>
        <taxon>Eukaryota</taxon>
        <taxon>Fungi</taxon>
        <taxon>Dikarya</taxon>
        <taxon>Ascomycota</taxon>
        <taxon>Pezizomycotina</taxon>
        <taxon>Dothideomycetes</taxon>
        <taxon>Pleosporomycetidae</taxon>
        <taxon>Pleosporales</taxon>
        <taxon>Massarineae</taxon>
        <taxon>Periconiaceae</taxon>
        <taxon>Periconia</taxon>
    </lineage>
</organism>
<evidence type="ECO:0000259" key="6">
    <source>
        <dbReference type="PROSITE" id="PS50048"/>
    </source>
</evidence>
<dbReference type="Pfam" id="PF00172">
    <property type="entry name" value="Zn_clus"/>
    <property type="match status" value="1"/>
</dbReference>
<dbReference type="STRING" id="97972.A0A2V1DXC0"/>
<dbReference type="OrthoDB" id="2123952at2759"/>
<keyword evidence="2" id="KW-0805">Transcription regulation</keyword>
<dbReference type="GO" id="GO:0000978">
    <property type="term" value="F:RNA polymerase II cis-regulatory region sequence-specific DNA binding"/>
    <property type="evidence" value="ECO:0007669"/>
    <property type="project" value="TreeGrafter"/>
</dbReference>
<dbReference type="GO" id="GO:0000981">
    <property type="term" value="F:DNA-binding transcription factor activity, RNA polymerase II-specific"/>
    <property type="evidence" value="ECO:0007669"/>
    <property type="project" value="InterPro"/>
</dbReference>
<dbReference type="Gene3D" id="4.10.240.10">
    <property type="entry name" value="Zn(2)-C6 fungal-type DNA-binding domain"/>
    <property type="match status" value="1"/>
</dbReference>
<dbReference type="GO" id="GO:0008270">
    <property type="term" value="F:zinc ion binding"/>
    <property type="evidence" value="ECO:0007669"/>
    <property type="project" value="InterPro"/>
</dbReference>
<feature type="compositionally biased region" description="Acidic residues" evidence="5">
    <location>
        <begin position="231"/>
        <end position="241"/>
    </location>
</feature>
<keyword evidence="8" id="KW-1185">Reference proteome</keyword>
<dbReference type="InterPro" id="IPR051127">
    <property type="entry name" value="Fungal_SecMet_Regulators"/>
</dbReference>
<dbReference type="CDD" id="cd12148">
    <property type="entry name" value="fungal_TF_MHR"/>
    <property type="match status" value="1"/>
</dbReference>
<dbReference type="Pfam" id="PF04082">
    <property type="entry name" value="Fungal_trans"/>
    <property type="match status" value="1"/>
</dbReference>
<evidence type="ECO:0000256" key="2">
    <source>
        <dbReference type="ARBA" id="ARBA00023015"/>
    </source>
</evidence>
<evidence type="ECO:0000256" key="1">
    <source>
        <dbReference type="ARBA" id="ARBA00022723"/>
    </source>
</evidence>
<feature type="compositionally biased region" description="Polar residues" evidence="5">
    <location>
        <begin position="704"/>
        <end position="717"/>
    </location>
</feature>
<dbReference type="Proteomes" id="UP000244855">
    <property type="component" value="Unassembled WGS sequence"/>
</dbReference>
<evidence type="ECO:0000313" key="7">
    <source>
        <dbReference type="EMBL" id="PVI02993.1"/>
    </source>
</evidence>
<dbReference type="PANTHER" id="PTHR47424">
    <property type="entry name" value="REGULATORY PROTEIN GAL4"/>
    <property type="match status" value="1"/>
</dbReference>
<keyword evidence="1" id="KW-0479">Metal-binding</keyword>
<dbReference type="GO" id="GO:0006351">
    <property type="term" value="P:DNA-templated transcription"/>
    <property type="evidence" value="ECO:0007669"/>
    <property type="project" value="InterPro"/>
</dbReference>
<dbReference type="PROSITE" id="PS00463">
    <property type="entry name" value="ZN2_CY6_FUNGAL_1"/>
    <property type="match status" value="1"/>
</dbReference>
<dbReference type="InterPro" id="IPR007219">
    <property type="entry name" value="XnlR_reg_dom"/>
</dbReference>
<name>A0A2V1DXC0_9PLEO</name>
<feature type="compositionally biased region" description="Polar residues" evidence="5">
    <location>
        <begin position="29"/>
        <end position="38"/>
    </location>
</feature>
<feature type="domain" description="Zn(2)-C6 fungal-type" evidence="6">
    <location>
        <begin position="55"/>
        <end position="84"/>
    </location>
</feature>
<reference evidence="7 8" key="1">
    <citation type="journal article" date="2018" name="Sci. Rep.">
        <title>Comparative genomics provides insights into the lifestyle and reveals functional heterogeneity of dark septate endophytic fungi.</title>
        <authorList>
            <person name="Knapp D.G."/>
            <person name="Nemeth J.B."/>
            <person name="Barry K."/>
            <person name="Hainaut M."/>
            <person name="Henrissat B."/>
            <person name="Johnson J."/>
            <person name="Kuo A."/>
            <person name="Lim J.H.P."/>
            <person name="Lipzen A."/>
            <person name="Nolan M."/>
            <person name="Ohm R.A."/>
            <person name="Tamas L."/>
            <person name="Grigoriev I.V."/>
            <person name="Spatafora J.W."/>
            <person name="Nagy L.G."/>
            <person name="Kovacs G.M."/>
        </authorList>
    </citation>
    <scope>NUCLEOTIDE SEQUENCE [LARGE SCALE GENOMIC DNA]</scope>
    <source>
        <strain evidence="7 8">DSE2036</strain>
    </source>
</reference>
<feature type="region of interest" description="Disordered" evidence="5">
    <location>
        <begin position="20"/>
        <end position="47"/>
    </location>
</feature>
<feature type="region of interest" description="Disordered" evidence="5">
    <location>
        <begin position="211"/>
        <end position="241"/>
    </location>
</feature>
<dbReference type="SUPFAM" id="SSF57701">
    <property type="entry name" value="Zn2/Cys6 DNA-binding domain"/>
    <property type="match status" value="1"/>
</dbReference>
<evidence type="ECO:0000256" key="5">
    <source>
        <dbReference type="SAM" id="MobiDB-lite"/>
    </source>
</evidence>
<dbReference type="SMART" id="SM00066">
    <property type="entry name" value="GAL4"/>
    <property type="match status" value="1"/>
</dbReference>
<feature type="region of interest" description="Disordered" evidence="5">
    <location>
        <begin position="701"/>
        <end position="730"/>
    </location>
</feature>
<evidence type="ECO:0000313" key="8">
    <source>
        <dbReference type="Proteomes" id="UP000244855"/>
    </source>
</evidence>
<keyword evidence="4" id="KW-0539">Nucleus</keyword>
<evidence type="ECO:0000256" key="4">
    <source>
        <dbReference type="ARBA" id="ARBA00023242"/>
    </source>
</evidence>
<keyword evidence="3" id="KW-0804">Transcription</keyword>
<dbReference type="GO" id="GO:0005634">
    <property type="term" value="C:nucleus"/>
    <property type="evidence" value="ECO:0007669"/>
    <property type="project" value="TreeGrafter"/>
</dbReference>
<dbReference type="EMBL" id="KZ805336">
    <property type="protein sequence ID" value="PVI02993.1"/>
    <property type="molecule type" value="Genomic_DNA"/>
</dbReference>
<dbReference type="AlphaFoldDB" id="A0A2V1DXC0"/>
<gene>
    <name evidence="7" type="ORF">DM02DRAFT_726784</name>
</gene>
<proteinExistence type="predicted"/>